<sequence>MAWMIRGLLVSALFVVGCRHSAPAVTPEPSTPVALSCDERQSELSREADQRASPYGIEQHLAKNFPEGSVSWLMKDAQYQQYVVQTGATNFGRCDDSGCYLFAAPSSVIQDAVKKASSGGTHDPAVLGQALGLPAKNFEGPLRMMTLDLRASAPCVRLPVDSDPGAWKCQSEQDTDCFKFGGYTSGGLPEVMVINAPVSQAVVTEVP</sequence>
<dbReference type="STRING" id="1334629.MFUL124B02_40920"/>
<name>A0A511T9R8_MYXFU</name>
<evidence type="ECO:0008006" key="6">
    <source>
        <dbReference type="Google" id="ProtNLM"/>
    </source>
</evidence>
<protein>
    <recommendedName>
        <fullName evidence="6">Lipoprotein</fullName>
    </recommendedName>
</protein>
<feature type="chain" id="PRO_5023002599" description="Lipoprotein" evidence="1">
    <location>
        <begin position="25"/>
        <end position="207"/>
    </location>
</feature>
<reference evidence="3 4" key="1">
    <citation type="submission" date="2016-10" db="EMBL/GenBank/DDBJ databases">
        <authorList>
            <person name="Varghese N."/>
            <person name="Submissions S."/>
        </authorList>
    </citation>
    <scope>NUCLEOTIDE SEQUENCE [LARGE SCALE GENOMIC DNA]</scope>
    <source>
        <strain evidence="3 4">DSM 16525</strain>
    </source>
</reference>
<evidence type="ECO:0000313" key="3">
    <source>
        <dbReference type="EMBL" id="SEU37530.1"/>
    </source>
</evidence>
<dbReference type="PROSITE" id="PS51257">
    <property type="entry name" value="PROKAR_LIPOPROTEIN"/>
    <property type="match status" value="1"/>
</dbReference>
<organism evidence="2 5">
    <name type="scientific">Myxococcus fulvus</name>
    <dbReference type="NCBI Taxonomy" id="33"/>
    <lineage>
        <taxon>Bacteria</taxon>
        <taxon>Pseudomonadati</taxon>
        <taxon>Myxococcota</taxon>
        <taxon>Myxococcia</taxon>
        <taxon>Myxococcales</taxon>
        <taxon>Cystobacterineae</taxon>
        <taxon>Myxococcaceae</taxon>
        <taxon>Myxococcus</taxon>
    </lineage>
</organism>
<dbReference type="RefSeq" id="WP_046716875.1">
    <property type="nucleotide sequence ID" value="NZ_BJXR01000040.1"/>
</dbReference>
<dbReference type="Proteomes" id="UP000321514">
    <property type="component" value="Unassembled WGS sequence"/>
</dbReference>
<dbReference type="AlphaFoldDB" id="A0A511T9R8"/>
<evidence type="ECO:0000313" key="2">
    <source>
        <dbReference type="EMBL" id="GEN10817.1"/>
    </source>
</evidence>
<comment type="caution">
    <text evidence="2">The sequence shown here is derived from an EMBL/GenBank/DDBJ whole genome shotgun (WGS) entry which is preliminary data.</text>
</comment>
<accession>A0A511T9R8</accession>
<reference evidence="2 5" key="2">
    <citation type="submission" date="2019-07" db="EMBL/GenBank/DDBJ databases">
        <title>Whole genome shotgun sequence of Myxococcus fulvus NBRC 100333.</title>
        <authorList>
            <person name="Hosoyama A."/>
            <person name="Uohara A."/>
            <person name="Ohji S."/>
            <person name="Ichikawa N."/>
        </authorList>
    </citation>
    <scope>NUCLEOTIDE SEQUENCE [LARGE SCALE GENOMIC DNA]</scope>
    <source>
        <strain evidence="2 5">NBRC 100333</strain>
    </source>
</reference>
<dbReference type="EMBL" id="BJXR01000040">
    <property type="protein sequence ID" value="GEN10817.1"/>
    <property type="molecule type" value="Genomic_DNA"/>
</dbReference>
<proteinExistence type="predicted"/>
<evidence type="ECO:0000256" key="1">
    <source>
        <dbReference type="SAM" id="SignalP"/>
    </source>
</evidence>
<evidence type="ECO:0000313" key="4">
    <source>
        <dbReference type="Proteomes" id="UP000183760"/>
    </source>
</evidence>
<evidence type="ECO:0000313" key="5">
    <source>
        <dbReference type="Proteomes" id="UP000321514"/>
    </source>
</evidence>
<keyword evidence="4" id="KW-1185">Reference proteome</keyword>
<dbReference type="Proteomes" id="UP000183760">
    <property type="component" value="Unassembled WGS sequence"/>
</dbReference>
<dbReference type="OrthoDB" id="5500369at2"/>
<keyword evidence="1" id="KW-0732">Signal</keyword>
<dbReference type="EMBL" id="FOIB01000012">
    <property type="protein sequence ID" value="SEU37530.1"/>
    <property type="molecule type" value="Genomic_DNA"/>
</dbReference>
<gene>
    <name evidence="2" type="ORF">MFU01_58540</name>
    <name evidence="3" type="ORF">SAMN05443572_112134</name>
</gene>
<feature type="signal peptide" evidence="1">
    <location>
        <begin position="1"/>
        <end position="24"/>
    </location>
</feature>